<protein>
    <submittedName>
        <fullName evidence="2">Uncharacterized protein</fullName>
    </submittedName>
</protein>
<keyword evidence="1" id="KW-0812">Transmembrane</keyword>
<dbReference type="AlphaFoldDB" id="Q1N1L5"/>
<dbReference type="EMBL" id="AAQH01000010">
    <property type="protein sequence ID" value="EAT12035.1"/>
    <property type="molecule type" value="Genomic_DNA"/>
</dbReference>
<reference evidence="2 3" key="1">
    <citation type="submission" date="2006-03" db="EMBL/GenBank/DDBJ databases">
        <authorList>
            <person name="Pinhassi J."/>
            <person name="Pedros-Alio C."/>
            <person name="Ferriera S."/>
            <person name="Johnson J."/>
            <person name="Kravitz S."/>
            <person name="Halpern A."/>
            <person name="Remington K."/>
            <person name="Beeson K."/>
            <person name="Tran B."/>
            <person name="Rogers Y.-H."/>
            <person name="Friedman R."/>
            <person name="Venter J.C."/>
        </authorList>
    </citation>
    <scope>NUCLEOTIDE SEQUENCE [LARGE SCALE GENOMIC DNA]</scope>
    <source>
        <strain evidence="2 3">RED65</strain>
    </source>
</reference>
<keyword evidence="3" id="KW-1185">Reference proteome</keyword>
<keyword evidence="1" id="KW-0472">Membrane</keyword>
<dbReference type="Proteomes" id="UP000004263">
    <property type="component" value="Unassembled WGS sequence"/>
</dbReference>
<gene>
    <name evidence="2" type="ORF">RED65_03315</name>
</gene>
<keyword evidence="1" id="KW-1133">Transmembrane helix</keyword>
<proteinExistence type="predicted"/>
<accession>Q1N1L5</accession>
<evidence type="ECO:0000313" key="3">
    <source>
        <dbReference type="Proteomes" id="UP000004263"/>
    </source>
</evidence>
<evidence type="ECO:0000256" key="1">
    <source>
        <dbReference type="SAM" id="Phobius"/>
    </source>
</evidence>
<organism evidence="2 3">
    <name type="scientific">Bermanella marisrubri</name>
    <dbReference type="NCBI Taxonomy" id="207949"/>
    <lineage>
        <taxon>Bacteria</taxon>
        <taxon>Pseudomonadati</taxon>
        <taxon>Pseudomonadota</taxon>
        <taxon>Gammaproteobacteria</taxon>
        <taxon>Oceanospirillales</taxon>
        <taxon>Oceanospirillaceae</taxon>
        <taxon>Bermanella</taxon>
    </lineage>
</organism>
<feature type="transmembrane region" description="Helical" evidence="1">
    <location>
        <begin position="7"/>
        <end position="27"/>
    </location>
</feature>
<evidence type="ECO:0000313" key="2">
    <source>
        <dbReference type="EMBL" id="EAT12035.1"/>
    </source>
</evidence>
<name>Q1N1L5_9GAMM</name>
<sequence>MIQDQQKFSSITVIISTVIFIICAIISSKSFSETRVVSSGLPDLGIPATQYAGFSRLLDDDSILIPEELMDINKEIKRIAFYHNGDRLHRKIPKQVHLMIENKLLGKFMGIGRFEVVDCIECRNTRVNFEDSRLLISESAQSNQDLRKLSENVRVDAFVLWSASVHENKFTVNLRMVNATNNELVWLKEYAKKTTREQEELEFETIEIEMTISSMALSAERDGLGATADAKLDNVTGFGLRRREYTSLNKDIEYSLGFEYFRNFSETDEFSINGFNLEGRVYVNVDAVKDWVNTKVYLGIGQAFFSGSHGLMSKFGLEFPFVTNGFMAIGAVYLSSDEVEWDSDANYEDSSDFGGTGIELTLGYRF</sequence>
<dbReference type="STRING" id="207949.RED65_03315"/>
<comment type="caution">
    <text evidence="2">The sequence shown here is derived from an EMBL/GenBank/DDBJ whole genome shotgun (WGS) entry which is preliminary data.</text>
</comment>
<dbReference type="HOGENOM" id="CLU_755793_0_0_6"/>